<feature type="transmembrane region" description="Helical" evidence="1">
    <location>
        <begin position="27"/>
        <end position="47"/>
    </location>
</feature>
<gene>
    <name evidence="2" type="ORF">PLEPLA_LOCUS7009</name>
</gene>
<reference evidence="2" key="1">
    <citation type="submission" date="2020-03" db="EMBL/GenBank/DDBJ databases">
        <authorList>
            <person name="Weist P."/>
        </authorList>
    </citation>
    <scope>NUCLEOTIDE SEQUENCE</scope>
</reference>
<comment type="caution">
    <text evidence="2">The sequence shown here is derived from an EMBL/GenBank/DDBJ whole genome shotgun (WGS) entry which is preliminary data.</text>
</comment>
<accession>A0A9N7TU38</accession>
<keyword evidence="3" id="KW-1185">Reference proteome</keyword>
<proteinExistence type="predicted"/>
<protein>
    <submittedName>
        <fullName evidence="2">Uncharacterized protein</fullName>
    </submittedName>
</protein>
<keyword evidence="1" id="KW-0812">Transmembrane</keyword>
<evidence type="ECO:0000313" key="3">
    <source>
        <dbReference type="Proteomes" id="UP001153269"/>
    </source>
</evidence>
<dbReference type="EMBL" id="CADEAL010000369">
    <property type="protein sequence ID" value="CAB1419181.1"/>
    <property type="molecule type" value="Genomic_DNA"/>
</dbReference>
<organism evidence="2 3">
    <name type="scientific">Pleuronectes platessa</name>
    <name type="common">European plaice</name>
    <dbReference type="NCBI Taxonomy" id="8262"/>
    <lineage>
        <taxon>Eukaryota</taxon>
        <taxon>Metazoa</taxon>
        <taxon>Chordata</taxon>
        <taxon>Craniata</taxon>
        <taxon>Vertebrata</taxon>
        <taxon>Euteleostomi</taxon>
        <taxon>Actinopterygii</taxon>
        <taxon>Neopterygii</taxon>
        <taxon>Teleostei</taxon>
        <taxon>Neoteleostei</taxon>
        <taxon>Acanthomorphata</taxon>
        <taxon>Carangaria</taxon>
        <taxon>Pleuronectiformes</taxon>
        <taxon>Pleuronectoidei</taxon>
        <taxon>Pleuronectidae</taxon>
        <taxon>Pleuronectes</taxon>
    </lineage>
</organism>
<name>A0A9N7TU38_PLEPL</name>
<evidence type="ECO:0000313" key="2">
    <source>
        <dbReference type="EMBL" id="CAB1419181.1"/>
    </source>
</evidence>
<keyword evidence="1" id="KW-1133">Transmembrane helix</keyword>
<dbReference type="AlphaFoldDB" id="A0A9N7TU38"/>
<dbReference type="Proteomes" id="UP001153269">
    <property type="component" value="Unassembled WGS sequence"/>
</dbReference>
<evidence type="ECO:0000256" key="1">
    <source>
        <dbReference type="SAM" id="Phobius"/>
    </source>
</evidence>
<sequence length="126" mass="13990">MALVSRKPGRCQSTTCRAPCCSSMDVVLVLFILFVMQLVLISLHLLLKPALRQSVPPVSAFSVPRTSQVLQMSTSSHLEASQWNHTDPLATEQQHRSVYGLRALLQANAAAVMRQRQVLIFNFTLS</sequence>
<keyword evidence="1" id="KW-0472">Membrane</keyword>